<keyword evidence="1" id="KW-1133">Transmembrane helix</keyword>
<sequence>MLWLPKIAHADIDSLVEAINAEIINPIIYFLIVAGVAYFLYGVAVYVMNAGNPEARKKGAKHMIWGIIGIVIMVSVFGIMNLIMTTIGAK</sequence>
<gene>
    <name evidence="2" type="ORF">A2824_00035</name>
</gene>
<dbReference type="Proteomes" id="UP000178059">
    <property type="component" value="Unassembled WGS sequence"/>
</dbReference>
<evidence type="ECO:0000313" key="3">
    <source>
        <dbReference type="Proteomes" id="UP000178059"/>
    </source>
</evidence>
<dbReference type="EMBL" id="MFTT01000015">
    <property type="protein sequence ID" value="OGI69994.1"/>
    <property type="molecule type" value="Genomic_DNA"/>
</dbReference>
<reference evidence="2 3" key="1">
    <citation type="journal article" date="2016" name="Nat. Commun.">
        <title>Thousands of microbial genomes shed light on interconnected biogeochemical processes in an aquifer system.</title>
        <authorList>
            <person name="Anantharaman K."/>
            <person name="Brown C.T."/>
            <person name="Hug L.A."/>
            <person name="Sharon I."/>
            <person name="Castelle C.J."/>
            <person name="Probst A.J."/>
            <person name="Thomas B.C."/>
            <person name="Singh A."/>
            <person name="Wilkins M.J."/>
            <person name="Karaoz U."/>
            <person name="Brodie E.L."/>
            <person name="Williams K.H."/>
            <person name="Hubbard S.S."/>
            <person name="Banfield J.F."/>
        </authorList>
    </citation>
    <scope>NUCLEOTIDE SEQUENCE [LARGE SCALE GENOMIC DNA]</scope>
</reference>
<keyword evidence="1" id="KW-0812">Transmembrane</keyword>
<comment type="caution">
    <text evidence="2">The sequence shown here is derived from an EMBL/GenBank/DDBJ whole genome shotgun (WGS) entry which is preliminary data.</text>
</comment>
<dbReference type="InterPro" id="IPR043993">
    <property type="entry name" value="T4SS_pilin"/>
</dbReference>
<organism evidence="2 3">
    <name type="scientific">Candidatus Nomurabacteria bacterium RIFCSPHIGHO2_01_FULL_42_16</name>
    <dbReference type="NCBI Taxonomy" id="1801743"/>
    <lineage>
        <taxon>Bacteria</taxon>
        <taxon>Candidatus Nomuraibacteriota</taxon>
    </lineage>
</organism>
<keyword evidence="1" id="KW-0472">Membrane</keyword>
<evidence type="ECO:0000256" key="1">
    <source>
        <dbReference type="SAM" id="Phobius"/>
    </source>
</evidence>
<dbReference type="AlphaFoldDB" id="A0A1F6VK42"/>
<evidence type="ECO:0000313" key="2">
    <source>
        <dbReference type="EMBL" id="OGI69994.1"/>
    </source>
</evidence>
<dbReference type="Pfam" id="PF18895">
    <property type="entry name" value="T4SS_pilin"/>
    <property type="match status" value="1"/>
</dbReference>
<feature type="transmembrane region" description="Helical" evidence="1">
    <location>
        <begin position="27"/>
        <end position="51"/>
    </location>
</feature>
<name>A0A1F6VK42_9BACT</name>
<accession>A0A1F6VK42</accession>
<proteinExistence type="predicted"/>
<dbReference type="NCBIfam" id="NF045849">
    <property type="entry name" value="ICE_MMCAP2_0565"/>
    <property type="match status" value="1"/>
</dbReference>
<feature type="transmembrane region" description="Helical" evidence="1">
    <location>
        <begin position="63"/>
        <end position="84"/>
    </location>
</feature>
<protein>
    <submittedName>
        <fullName evidence="2">Uncharacterized protein</fullName>
    </submittedName>
</protein>